<reference evidence="1" key="2">
    <citation type="submission" date="2025-08" db="UniProtKB">
        <authorList>
            <consortium name="Ensembl"/>
        </authorList>
    </citation>
    <scope>IDENTIFICATION</scope>
</reference>
<evidence type="ECO:0000313" key="1">
    <source>
        <dbReference type="Ensembl" id="ENSOABP00000063847.1"/>
    </source>
</evidence>
<name>A0AAZ1X803_OREAU</name>
<proteinExistence type="predicted"/>
<evidence type="ECO:0000313" key="2">
    <source>
        <dbReference type="Proteomes" id="UP000472276"/>
    </source>
</evidence>
<sequence length="134" mass="15499">MCTQITEELVNDLKAVGTTITKNTTGNTLCCNGLKFLSRETHKVLDVQACLRFASEHLNESEKAWKKVLWSDEPKIKIFGINLSHHGTERLRCTERPMDWAMNLYEKVFPSSDPKSTHKATKWWLKKKHIKVTK</sequence>
<reference evidence="1" key="3">
    <citation type="submission" date="2025-09" db="UniProtKB">
        <authorList>
            <consortium name="Ensembl"/>
        </authorList>
    </citation>
    <scope>IDENTIFICATION</scope>
</reference>
<reference evidence="2" key="1">
    <citation type="submission" date="2020-03" db="EMBL/GenBank/DDBJ databases">
        <title>Evolution of repeat sequences and sex chromosomes of tilapia species revealed by chromosome-level genomes.</title>
        <authorList>
            <person name="Xu L."/>
            <person name="Tao W."/>
            <person name="Wang D."/>
            <person name="Zhou Q."/>
        </authorList>
    </citation>
    <scope>NUCLEOTIDE SEQUENCE [LARGE SCALE GENOMIC DNA]</scope>
    <source>
        <strain evidence="2">Israel</strain>
    </source>
</reference>
<dbReference type="Proteomes" id="UP000472276">
    <property type="component" value="Unassembled WGS sequence"/>
</dbReference>
<dbReference type="Ensembl" id="ENSOABT00000070213.1">
    <property type="protein sequence ID" value="ENSOABP00000063847.1"/>
    <property type="gene ID" value="ENSOABG00000033440.1"/>
</dbReference>
<organism evidence="1 2">
    <name type="scientific">Oreochromis aureus</name>
    <name type="common">Israeli tilapia</name>
    <name type="synonym">Chromis aureus</name>
    <dbReference type="NCBI Taxonomy" id="47969"/>
    <lineage>
        <taxon>Eukaryota</taxon>
        <taxon>Metazoa</taxon>
        <taxon>Chordata</taxon>
        <taxon>Craniata</taxon>
        <taxon>Vertebrata</taxon>
        <taxon>Euteleostomi</taxon>
        <taxon>Actinopterygii</taxon>
        <taxon>Neopterygii</taxon>
        <taxon>Teleostei</taxon>
        <taxon>Neoteleostei</taxon>
        <taxon>Acanthomorphata</taxon>
        <taxon>Ovalentaria</taxon>
        <taxon>Cichlomorphae</taxon>
        <taxon>Cichliformes</taxon>
        <taxon>Cichlidae</taxon>
        <taxon>African cichlids</taxon>
        <taxon>Pseudocrenilabrinae</taxon>
        <taxon>Oreochromini</taxon>
        <taxon>Oreochromis</taxon>
    </lineage>
</organism>
<accession>A0AAZ1X803</accession>
<protein>
    <submittedName>
        <fullName evidence="1">Uncharacterized protein</fullName>
    </submittedName>
</protein>
<keyword evidence="2" id="KW-1185">Reference proteome</keyword>
<dbReference type="AlphaFoldDB" id="A0AAZ1X803"/>